<gene>
    <name evidence="10" type="ORF">HERILL_LOCUS7903</name>
</gene>
<dbReference type="GO" id="GO:0019706">
    <property type="term" value="F:protein-cysteine S-palmitoyltransferase activity"/>
    <property type="evidence" value="ECO:0007669"/>
    <property type="project" value="UniProtKB-EC"/>
</dbReference>
<organism evidence="10 11">
    <name type="scientific">Hermetia illucens</name>
    <name type="common">Black soldier fly</name>
    <dbReference type="NCBI Taxonomy" id="343691"/>
    <lineage>
        <taxon>Eukaryota</taxon>
        <taxon>Metazoa</taxon>
        <taxon>Ecdysozoa</taxon>
        <taxon>Arthropoda</taxon>
        <taxon>Hexapoda</taxon>
        <taxon>Insecta</taxon>
        <taxon>Pterygota</taxon>
        <taxon>Neoptera</taxon>
        <taxon>Endopterygota</taxon>
        <taxon>Diptera</taxon>
        <taxon>Brachycera</taxon>
        <taxon>Stratiomyomorpha</taxon>
        <taxon>Stratiomyidae</taxon>
        <taxon>Hermetiinae</taxon>
        <taxon>Hermetia</taxon>
    </lineage>
</organism>
<dbReference type="FunCoup" id="A0A7R8YTR5">
    <property type="interactions" value="2166"/>
</dbReference>
<evidence type="ECO:0000256" key="8">
    <source>
        <dbReference type="SAM" id="MobiDB-lite"/>
    </source>
</evidence>
<keyword evidence="6 7" id="KW-0012">Acyltransferase</keyword>
<protein>
    <recommendedName>
        <fullName evidence="7">Palmitoyltransferase</fullName>
        <ecNumber evidence="7">2.3.1.225</ecNumber>
    </recommendedName>
</protein>
<feature type="compositionally biased region" description="Low complexity" evidence="8">
    <location>
        <begin position="337"/>
        <end position="352"/>
    </location>
</feature>
<dbReference type="GO" id="GO:0016020">
    <property type="term" value="C:membrane"/>
    <property type="evidence" value="ECO:0007669"/>
    <property type="project" value="UniProtKB-SubCell"/>
</dbReference>
<keyword evidence="3 7" id="KW-0812">Transmembrane</keyword>
<reference evidence="10 11" key="1">
    <citation type="submission" date="2020-11" db="EMBL/GenBank/DDBJ databases">
        <authorList>
            <person name="Wallbank WR R."/>
            <person name="Pardo Diaz C."/>
            <person name="Kozak K."/>
            <person name="Martin S."/>
            <person name="Jiggins C."/>
            <person name="Moest M."/>
            <person name="Warren A I."/>
            <person name="Generalovic N T."/>
            <person name="Byers J.R.P. K."/>
            <person name="Montejo-Kovacevich G."/>
            <person name="Yen C E."/>
        </authorList>
    </citation>
    <scope>NUCLEOTIDE SEQUENCE [LARGE SCALE GENOMIC DNA]</scope>
</reference>
<feature type="region of interest" description="Disordered" evidence="8">
    <location>
        <begin position="335"/>
        <end position="355"/>
    </location>
</feature>
<feature type="domain" description="Palmitoyltransferase DHHC" evidence="9">
    <location>
        <begin position="86"/>
        <end position="201"/>
    </location>
</feature>
<evidence type="ECO:0000259" key="9">
    <source>
        <dbReference type="Pfam" id="PF01529"/>
    </source>
</evidence>
<comment type="similarity">
    <text evidence="7">Belongs to the DHHC palmitoyltransferase family.</text>
</comment>
<dbReference type="Pfam" id="PF01529">
    <property type="entry name" value="DHHC"/>
    <property type="match status" value="1"/>
</dbReference>
<evidence type="ECO:0000256" key="4">
    <source>
        <dbReference type="ARBA" id="ARBA00022989"/>
    </source>
</evidence>
<evidence type="ECO:0000313" key="11">
    <source>
        <dbReference type="Proteomes" id="UP000594454"/>
    </source>
</evidence>
<comment type="catalytic activity">
    <reaction evidence="7">
        <text>L-cysteinyl-[protein] + hexadecanoyl-CoA = S-hexadecanoyl-L-cysteinyl-[protein] + CoA</text>
        <dbReference type="Rhea" id="RHEA:36683"/>
        <dbReference type="Rhea" id="RHEA-COMP:10131"/>
        <dbReference type="Rhea" id="RHEA-COMP:11032"/>
        <dbReference type="ChEBI" id="CHEBI:29950"/>
        <dbReference type="ChEBI" id="CHEBI:57287"/>
        <dbReference type="ChEBI" id="CHEBI:57379"/>
        <dbReference type="ChEBI" id="CHEBI:74151"/>
        <dbReference type="EC" id="2.3.1.225"/>
    </reaction>
</comment>
<dbReference type="Proteomes" id="UP000594454">
    <property type="component" value="Chromosome 3"/>
</dbReference>
<dbReference type="EC" id="2.3.1.225" evidence="7"/>
<accession>A0A7R8YTR5</accession>
<dbReference type="InParanoid" id="A0A7R8YTR5"/>
<feature type="transmembrane region" description="Helical" evidence="7">
    <location>
        <begin position="132"/>
        <end position="154"/>
    </location>
</feature>
<proteinExistence type="inferred from homology"/>
<evidence type="ECO:0000256" key="5">
    <source>
        <dbReference type="ARBA" id="ARBA00023136"/>
    </source>
</evidence>
<dbReference type="PROSITE" id="PS50216">
    <property type="entry name" value="DHHC"/>
    <property type="match status" value="1"/>
</dbReference>
<feature type="transmembrane region" description="Helical" evidence="7">
    <location>
        <begin position="49"/>
        <end position="73"/>
    </location>
</feature>
<dbReference type="PANTHER" id="PTHR12246">
    <property type="entry name" value="PALMITOYLTRANSFERASE ZDHHC16"/>
    <property type="match status" value="1"/>
</dbReference>
<evidence type="ECO:0000256" key="6">
    <source>
        <dbReference type="ARBA" id="ARBA00023315"/>
    </source>
</evidence>
<sequence>MASLTGLRRLFHWGPIIALSIIKCVTLMTLYMSNMWWPPNTVGGLLNKFLFLLLSSLTVFNFLMATFTGAGYLELGWKPKDENDTKFLQYCSVCEGYKAPRSHHCRKCNRCVKKMDHHCPWINNCVGWANHAYFTSFLAFAVIGSIQASIILLATVHFGLWSLILCIFSLGLAIGVVIAVGMLLYFQIRAIMRNRTGIEDWILEKANYRREGTSEKFVYPYDLGVKENIFQVLSLTCTPIGDGITWKVRDDCDQYTLTCEQIAQKAEKRARTRVYKIIRPATGSYIPLFSQGFKVCLSPPCTDEPRIKLEVGDTVRVTRWRKHWLFGERESPSSVAINNENTTSKSKSNSISPKRLPRGWFPRRCAVELVQPDDDRGTIQYNEDEEISGSYDQHQESDEHNHVDCQEEKKTK</sequence>
<keyword evidence="2 7" id="KW-0808">Transferase</keyword>
<feature type="compositionally biased region" description="Basic and acidic residues" evidence="8">
    <location>
        <begin position="393"/>
        <end position="412"/>
    </location>
</feature>
<comment type="subcellular location">
    <subcellularLocation>
        <location evidence="1">Membrane</location>
        <topology evidence="1">Multi-pass membrane protein</topology>
    </subcellularLocation>
</comment>
<evidence type="ECO:0000256" key="2">
    <source>
        <dbReference type="ARBA" id="ARBA00022679"/>
    </source>
</evidence>
<dbReference type="InterPro" id="IPR001594">
    <property type="entry name" value="Palmitoyltrfase_DHHC"/>
</dbReference>
<dbReference type="AlphaFoldDB" id="A0A7R8YTR5"/>
<feature type="transmembrane region" description="Helical" evidence="7">
    <location>
        <begin position="12"/>
        <end position="37"/>
    </location>
</feature>
<evidence type="ECO:0000256" key="1">
    <source>
        <dbReference type="ARBA" id="ARBA00004141"/>
    </source>
</evidence>
<feature type="transmembrane region" description="Helical" evidence="7">
    <location>
        <begin position="160"/>
        <end position="186"/>
    </location>
</feature>
<dbReference type="EMBL" id="LR899011">
    <property type="protein sequence ID" value="CAD7085037.1"/>
    <property type="molecule type" value="Genomic_DNA"/>
</dbReference>
<keyword evidence="5 7" id="KW-0472">Membrane</keyword>
<evidence type="ECO:0000256" key="7">
    <source>
        <dbReference type="RuleBase" id="RU079119"/>
    </source>
</evidence>
<comment type="domain">
    <text evidence="7">The DHHC domain is required for palmitoyltransferase activity.</text>
</comment>
<evidence type="ECO:0000256" key="3">
    <source>
        <dbReference type="ARBA" id="ARBA00022692"/>
    </source>
</evidence>
<dbReference type="InterPro" id="IPR039859">
    <property type="entry name" value="PFA4/ZDH16/20/ERF2-like"/>
</dbReference>
<keyword evidence="4 7" id="KW-1133">Transmembrane helix</keyword>
<name>A0A7R8YTR5_HERIL</name>
<keyword evidence="11" id="KW-1185">Reference proteome</keyword>
<dbReference type="OrthoDB" id="331948at2759"/>
<feature type="region of interest" description="Disordered" evidence="8">
    <location>
        <begin position="371"/>
        <end position="412"/>
    </location>
</feature>
<evidence type="ECO:0000313" key="10">
    <source>
        <dbReference type="EMBL" id="CAD7085037.1"/>
    </source>
</evidence>